<feature type="region of interest" description="Disordered" evidence="1">
    <location>
        <begin position="475"/>
        <end position="540"/>
    </location>
</feature>
<dbReference type="Gene3D" id="3.40.50.1820">
    <property type="entry name" value="alpha/beta hydrolase"/>
    <property type="match status" value="1"/>
</dbReference>
<comment type="caution">
    <text evidence="3">The sequence shown here is derived from an EMBL/GenBank/DDBJ whole genome shotgun (WGS) entry which is preliminary data.</text>
</comment>
<gene>
    <name evidence="3" type="ORF">VaNZ11_004920</name>
</gene>
<evidence type="ECO:0000313" key="3">
    <source>
        <dbReference type="EMBL" id="GLI62313.1"/>
    </source>
</evidence>
<feature type="compositionally biased region" description="Polar residues" evidence="1">
    <location>
        <begin position="478"/>
        <end position="488"/>
    </location>
</feature>
<keyword evidence="4" id="KW-1185">Reference proteome</keyword>
<feature type="domain" description="Serine aminopeptidase S33" evidence="2">
    <location>
        <begin position="85"/>
        <end position="305"/>
    </location>
</feature>
<evidence type="ECO:0000313" key="4">
    <source>
        <dbReference type="Proteomes" id="UP001165090"/>
    </source>
</evidence>
<feature type="compositionally biased region" description="Low complexity" evidence="1">
    <location>
        <begin position="490"/>
        <end position="503"/>
    </location>
</feature>
<dbReference type="InterPro" id="IPR022742">
    <property type="entry name" value="Hydrolase_4"/>
</dbReference>
<feature type="region of interest" description="Disordered" evidence="1">
    <location>
        <begin position="328"/>
        <end position="423"/>
    </location>
</feature>
<reference evidence="3 4" key="1">
    <citation type="journal article" date="2023" name="IScience">
        <title>Expanded male sex-determining region conserved during the evolution of homothallism in the green alga Volvox.</title>
        <authorList>
            <person name="Yamamoto K."/>
            <person name="Matsuzaki R."/>
            <person name="Mahakham W."/>
            <person name="Heman W."/>
            <person name="Sekimoto H."/>
            <person name="Kawachi M."/>
            <person name="Minakuchi Y."/>
            <person name="Toyoda A."/>
            <person name="Nozaki H."/>
        </authorList>
    </citation>
    <scope>NUCLEOTIDE SEQUENCE [LARGE SCALE GENOMIC DNA]</scope>
    <source>
        <strain evidence="3 4">NIES-4468</strain>
    </source>
</reference>
<accession>A0ABQ5RXF6</accession>
<dbReference type="InterPro" id="IPR051044">
    <property type="entry name" value="MAG_DAG_Lipase"/>
</dbReference>
<dbReference type="SUPFAM" id="SSF53474">
    <property type="entry name" value="alpha/beta-Hydrolases"/>
    <property type="match status" value="1"/>
</dbReference>
<dbReference type="Proteomes" id="UP001165090">
    <property type="component" value="Unassembled WGS sequence"/>
</dbReference>
<feature type="compositionally biased region" description="Low complexity" evidence="1">
    <location>
        <begin position="386"/>
        <end position="413"/>
    </location>
</feature>
<dbReference type="EMBL" id="BSDZ01000013">
    <property type="protein sequence ID" value="GLI62313.1"/>
    <property type="molecule type" value="Genomic_DNA"/>
</dbReference>
<evidence type="ECO:0000256" key="1">
    <source>
        <dbReference type="SAM" id="MobiDB-lite"/>
    </source>
</evidence>
<feature type="compositionally biased region" description="Basic and acidic residues" evidence="1">
    <location>
        <begin position="365"/>
        <end position="385"/>
    </location>
</feature>
<organism evidence="3 4">
    <name type="scientific">Volvox africanus</name>
    <dbReference type="NCBI Taxonomy" id="51714"/>
    <lineage>
        <taxon>Eukaryota</taxon>
        <taxon>Viridiplantae</taxon>
        <taxon>Chlorophyta</taxon>
        <taxon>core chlorophytes</taxon>
        <taxon>Chlorophyceae</taxon>
        <taxon>CS clade</taxon>
        <taxon>Chlamydomonadales</taxon>
        <taxon>Volvocaceae</taxon>
        <taxon>Volvox</taxon>
    </lineage>
</organism>
<feature type="compositionally biased region" description="Gly residues" evidence="1">
    <location>
        <begin position="344"/>
        <end position="353"/>
    </location>
</feature>
<evidence type="ECO:0000259" key="2">
    <source>
        <dbReference type="Pfam" id="PF12146"/>
    </source>
</evidence>
<dbReference type="InterPro" id="IPR029058">
    <property type="entry name" value="AB_hydrolase_fold"/>
</dbReference>
<sequence length="540" mass="57023">MGSCLSRNEVHPKFDEEKDYLGQHGYSKLLENEDGAALFAYLWPANPDVPLKGIIQLVHGNAAYTCFDYLKFKGAGLPNLYEGSWVEAFNRAGFSVCGIDHQGYGRSTGVRPKNKFQTHVDNLLLLSDDVLESGSSAFPKEAPYFLVGHSMGGLAATLACLKRPHRFAGLVLLSPLLSPSLEPAAKKSGSLRLGLKLRPDSEDGEGSTASEQPASWILEAWAADPFVHDGGQRNSRTAAELSSAIGQLAAEGGMEGLVVPLLVFHSEKDSYADPEGSRRLNERAASTDKTVRLLTEQWHVLTKEEGWEALLEETTAWLAAHATNSGALTRGLDEAPGGQEEAGTGPGELGGGDAAEAEALPAEAEAGRENTAAEKAEVKEEREKGATGAAAVVETEPAEAAGAAAEPSPAGAVEVERAERSSAPVLTRSMSMLERMPEHEPLAPGGVGSVDSPEAPPPLPARRYSFSGRMVRPIAQPGDTTPTASSGSVLGPLPALTPLAPLGQRRTLGTLPPELASYNVRGRLPPLPPLTPLLDRKPLV</sequence>
<name>A0ABQ5RXF6_9CHLO</name>
<dbReference type="Pfam" id="PF12146">
    <property type="entry name" value="Hydrolase_4"/>
    <property type="match status" value="1"/>
</dbReference>
<protein>
    <recommendedName>
        <fullName evidence="2">Serine aminopeptidase S33 domain-containing protein</fullName>
    </recommendedName>
</protein>
<feature type="region of interest" description="Disordered" evidence="1">
    <location>
        <begin position="439"/>
        <end position="458"/>
    </location>
</feature>
<dbReference type="PANTHER" id="PTHR11614">
    <property type="entry name" value="PHOSPHOLIPASE-RELATED"/>
    <property type="match status" value="1"/>
</dbReference>
<proteinExistence type="predicted"/>